<evidence type="ECO:0000256" key="2">
    <source>
        <dbReference type="ARBA" id="ARBA00022448"/>
    </source>
</evidence>
<evidence type="ECO:0000256" key="4">
    <source>
        <dbReference type="ARBA" id="ARBA00022692"/>
    </source>
</evidence>
<name>A0A4Q0YC35_9BACT</name>
<dbReference type="AlphaFoldDB" id="A0A4Q0YC35"/>
<keyword evidence="7 9" id="KW-0811">Translocation</keyword>
<keyword evidence="2 9" id="KW-0813">Transport</keyword>
<feature type="region of interest" description="Disordered" evidence="10">
    <location>
        <begin position="44"/>
        <end position="75"/>
    </location>
</feature>
<gene>
    <name evidence="9" type="primary">tatA</name>
    <name evidence="12" type="ORF">CRV07_02345</name>
    <name evidence="11" type="ORF">CRV08_08870</name>
</gene>
<dbReference type="HAMAP" id="MF_00236">
    <property type="entry name" value="TatA_E"/>
    <property type="match status" value="1"/>
</dbReference>
<evidence type="ECO:0000313" key="11">
    <source>
        <dbReference type="EMBL" id="RXJ67917.1"/>
    </source>
</evidence>
<comment type="subcellular location">
    <subcellularLocation>
        <location evidence="1 9">Cell membrane</location>
        <topology evidence="1 9">Single-pass membrane protein</topology>
    </subcellularLocation>
</comment>
<dbReference type="EMBL" id="PDKK01000001">
    <property type="protein sequence ID" value="RXK08660.1"/>
    <property type="molecule type" value="Genomic_DNA"/>
</dbReference>
<evidence type="ECO:0000256" key="10">
    <source>
        <dbReference type="SAM" id="MobiDB-lite"/>
    </source>
</evidence>
<proteinExistence type="inferred from homology"/>
<evidence type="ECO:0000256" key="8">
    <source>
        <dbReference type="ARBA" id="ARBA00023136"/>
    </source>
</evidence>
<keyword evidence="4 9" id="KW-0812">Transmembrane</keyword>
<feature type="compositionally biased region" description="Basic and acidic residues" evidence="10">
    <location>
        <begin position="51"/>
        <end position="75"/>
    </location>
</feature>
<reference evidence="13 14" key="1">
    <citation type="submission" date="2017-10" db="EMBL/GenBank/DDBJ databases">
        <title>Genomics of the genus Arcobacter.</title>
        <authorList>
            <person name="Perez-Cataluna A."/>
            <person name="Figueras M.J."/>
        </authorList>
    </citation>
    <scope>NUCLEOTIDE SEQUENCE [LARGE SCALE GENOMIC DNA]</scope>
    <source>
        <strain evidence="12 13">CECT 8441</strain>
        <strain evidence="11 14">CECT 8993</strain>
    </source>
</reference>
<dbReference type="OrthoDB" id="9813726at2"/>
<comment type="subunit">
    <text evidence="9">Forms a complex with TatC.</text>
</comment>
<evidence type="ECO:0000313" key="13">
    <source>
        <dbReference type="Proteomes" id="UP000289758"/>
    </source>
</evidence>
<dbReference type="GO" id="GO:0033281">
    <property type="term" value="C:TAT protein transport complex"/>
    <property type="evidence" value="ECO:0007669"/>
    <property type="project" value="UniProtKB-UniRule"/>
</dbReference>
<keyword evidence="3 9" id="KW-1003">Cell membrane</keyword>
<evidence type="ECO:0000256" key="6">
    <source>
        <dbReference type="ARBA" id="ARBA00022989"/>
    </source>
</evidence>
<protein>
    <recommendedName>
        <fullName evidence="9">Sec-independent protein translocase protein TatA</fullName>
    </recommendedName>
</protein>
<dbReference type="Gene3D" id="1.20.5.3310">
    <property type="match status" value="1"/>
</dbReference>
<dbReference type="InterPro" id="IPR003369">
    <property type="entry name" value="TatA/B/E"/>
</dbReference>
<sequence>MGMPGGMEWVLIALVVLLLFGGKKIPELAKGLGSGIKNFKKAVKEDDEVASTDKNEEIEKKAEAKTEEPQEKKTV</sequence>
<evidence type="ECO:0000313" key="12">
    <source>
        <dbReference type="EMBL" id="RXK08660.1"/>
    </source>
</evidence>
<evidence type="ECO:0000256" key="5">
    <source>
        <dbReference type="ARBA" id="ARBA00022927"/>
    </source>
</evidence>
<comment type="caution">
    <text evidence="11">The sequence shown here is derived from an EMBL/GenBank/DDBJ whole genome shotgun (WGS) entry which is preliminary data.</text>
</comment>
<organism evidence="11 14">
    <name type="scientific">Halarcobacter ebronensis</name>
    <dbReference type="NCBI Taxonomy" id="1462615"/>
    <lineage>
        <taxon>Bacteria</taxon>
        <taxon>Pseudomonadati</taxon>
        <taxon>Campylobacterota</taxon>
        <taxon>Epsilonproteobacteria</taxon>
        <taxon>Campylobacterales</taxon>
        <taxon>Arcobacteraceae</taxon>
        <taxon>Halarcobacter</taxon>
    </lineage>
</organism>
<dbReference type="GO" id="GO:0043953">
    <property type="term" value="P:protein transport by the Tat complex"/>
    <property type="evidence" value="ECO:0007669"/>
    <property type="project" value="UniProtKB-UniRule"/>
</dbReference>
<dbReference type="Proteomes" id="UP000290172">
    <property type="component" value="Unassembled WGS sequence"/>
</dbReference>
<keyword evidence="13" id="KW-1185">Reference proteome</keyword>
<dbReference type="GO" id="GO:0008320">
    <property type="term" value="F:protein transmembrane transporter activity"/>
    <property type="evidence" value="ECO:0007669"/>
    <property type="project" value="UniProtKB-UniRule"/>
</dbReference>
<dbReference type="Pfam" id="PF02416">
    <property type="entry name" value="TatA_B_E"/>
    <property type="match status" value="1"/>
</dbReference>
<dbReference type="NCBIfam" id="TIGR01411">
    <property type="entry name" value="tatAE"/>
    <property type="match status" value="1"/>
</dbReference>
<keyword evidence="5 9" id="KW-0653">Protein transport</keyword>
<dbReference type="PANTHER" id="PTHR42982">
    <property type="entry name" value="SEC-INDEPENDENT PROTEIN TRANSLOCASE PROTEIN TATA"/>
    <property type="match status" value="1"/>
</dbReference>
<comment type="similarity">
    <text evidence="9">Belongs to the TatA/E family.</text>
</comment>
<evidence type="ECO:0000256" key="3">
    <source>
        <dbReference type="ARBA" id="ARBA00022475"/>
    </source>
</evidence>
<dbReference type="InterPro" id="IPR006312">
    <property type="entry name" value="TatA/E"/>
</dbReference>
<keyword evidence="6 9" id="KW-1133">Transmembrane helix</keyword>
<dbReference type="EMBL" id="PDKJ01000007">
    <property type="protein sequence ID" value="RXJ67917.1"/>
    <property type="molecule type" value="Genomic_DNA"/>
</dbReference>
<dbReference type="PANTHER" id="PTHR42982:SF1">
    <property type="entry name" value="SEC-INDEPENDENT PROTEIN TRANSLOCASE PROTEIN TATA"/>
    <property type="match status" value="1"/>
</dbReference>
<dbReference type="Proteomes" id="UP000289758">
    <property type="component" value="Unassembled WGS sequence"/>
</dbReference>
<dbReference type="RefSeq" id="WP_128981228.1">
    <property type="nucleotide sequence ID" value="NZ_CP053836.1"/>
</dbReference>
<evidence type="ECO:0000256" key="7">
    <source>
        <dbReference type="ARBA" id="ARBA00023010"/>
    </source>
</evidence>
<evidence type="ECO:0000313" key="14">
    <source>
        <dbReference type="Proteomes" id="UP000290172"/>
    </source>
</evidence>
<keyword evidence="8 9" id="KW-0472">Membrane</keyword>
<evidence type="ECO:0000256" key="9">
    <source>
        <dbReference type="HAMAP-Rule" id="MF_00236"/>
    </source>
</evidence>
<comment type="function">
    <text evidence="9">Part of the twin-arginine translocation (Tat) system that transports large folded proteins containing a characteristic twin-arginine motif in their signal peptide across membranes. TatA could form the protein-conducting channel of the Tat system.</text>
</comment>
<accession>A0A4Q0YC35</accession>
<evidence type="ECO:0000256" key="1">
    <source>
        <dbReference type="ARBA" id="ARBA00004162"/>
    </source>
</evidence>